<evidence type="ECO:0008006" key="3">
    <source>
        <dbReference type="Google" id="ProtNLM"/>
    </source>
</evidence>
<organism evidence="1 2">
    <name type="scientific">Streptacidiphilus jiangxiensis</name>
    <dbReference type="NCBI Taxonomy" id="235985"/>
    <lineage>
        <taxon>Bacteria</taxon>
        <taxon>Bacillati</taxon>
        <taxon>Actinomycetota</taxon>
        <taxon>Actinomycetes</taxon>
        <taxon>Kitasatosporales</taxon>
        <taxon>Streptomycetaceae</taxon>
        <taxon>Streptacidiphilus</taxon>
    </lineage>
</organism>
<sequence length="283" mass="30933">MDAAFETWKHWRDERVISARALYGPLSLTGTHWLDAPRSSGPNLPGRWTVDRQPGRNAKGGQVVLTAARHDGISVDDRPFDGTLRLCPEDGGAGGPRIGHGGRKLELIARESRYAVRVFDPAARARAAFAGIDAFPYDDRWVLPARFEPFPASRSVRVPHSDGHTRPTVLVGTVTFRQGSALYTLAAARTPEGTLNVTVADLSRRAEKCGFRVVEMPAPDPLGTTVVDFNSAQLPPSAFAEHYLCPLPPEGNTLPLPVRAGERRLLSHRGSEQGRRQRLPARS</sequence>
<dbReference type="PANTHER" id="PTHR41913">
    <property type="entry name" value="DUF1684 DOMAIN-CONTAINING PROTEIN"/>
    <property type="match status" value="1"/>
</dbReference>
<dbReference type="RefSeq" id="WP_042461260.1">
    <property type="nucleotide sequence ID" value="NZ_BBPN01000082.1"/>
</dbReference>
<name>A0A1H8B643_STRJI</name>
<dbReference type="eggNOG" id="COG3358">
    <property type="taxonomic scope" value="Bacteria"/>
</dbReference>
<evidence type="ECO:0000313" key="1">
    <source>
        <dbReference type="EMBL" id="SEM78425.1"/>
    </source>
</evidence>
<reference evidence="2" key="1">
    <citation type="submission" date="2016-10" db="EMBL/GenBank/DDBJ databases">
        <authorList>
            <person name="Varghese N."/>
        </authorList>
    </citation>
    <scope>NUCLEOTIDE SEQUENCE [LARGE SCALE GENOMIC DNA]</scope>
    <source>
        <strain evidence="2">DSM 45096 / BCRC 16803 / CGMCC 4.1857 / CIP 109030 / JCM 12277 / KCTC 19219 / NBRC 100920 / 33214</strain>
    </source>
</reference>
<protein>
    <recommendedName>
        <fullName evidence="3">DUF1684 domain-containing protein</fullName>
    </recommendedName>
</protein>
<dbReference type="AlphaFoldDB" id="A0A1H8B643"/>
<dbReference type="Proteomes" id="UP000183015">
    <property type="component" value="Unassembled WGS sequence"/>
</dbReference>
<dbReference type="OrthoDB" id="5493262at2"/>
<dbReference type="EMBL" id="FOAZ01000058">
    <property type="protein sequence ID" value="SEM78425.1"/>
    <property type="molecule type" value="Genomic_DNA"/>
</dbReference>
<accession>A0A1H8B643</accession>
<dbReference type="PANTHER" id="PTHR41913:SF1">
    <property type="entry name" value="DUF1684 DOMAIN-CONTAINING PROTEIN"/>
    <property type="match status" value="1"/>
</dbReference>
<keyword evidence="2" id="KW-1185">Reference proteome</keyword>
<evidence type="ECO:0000313" key="2">
    <source>
        <dbReference type="Proteomes" id="UP000183015"/>
    </source>
</evidence>
<dbReference type="Pfam" id="PF07920">
    <property type="entry name" value="DUF1684"/>
    <property type="match status" value="1"/>
</dbReference>
<dbReference type="InterPro" id="IPR012467">
    <property type="entry name" value="DUF1684"/>
</dbReference>
<dbReference type="STRING" id="235985.SAMN05414137_1584"/>
<gene>
    <name evidence="1" type="ORF">SAMN05414137_1584</name>
</gene>
<proteinExistence type="predicted"/>